<dbReference type="AlphaFoldDB" id="A0A7I4BF32"/>
<accession>A0A7I4BF32</accession>
<dbReference type="RefSeq" id="XP_024402017.1">
    <property type="nucleotide sequence ID" value="XM_024546249.2"/>
</dbReference>
<organism evidence="1 2">
    <name type="scientific">Physcomitrium patens</name>
    <name type="common">Spreading-leaved earth moss</name>
    <name type="synonym">Physcomitrella patens</name>
    <dbReference type="NCBI Taxonomy" id="3218"/>
    <lineage>
        <taxon>Eukaryota</taxon>
        <taxon>Viridiplantae</taxon>
        <taxon>Streptophyta</taxon>
        <taxon>Embryophyta</taxon>
        <taxon>Bryophyta</taxon>
        <taxon>Bryophytina</taxon>
        <taxon>Bryopsida</taxon>
        <taxon>Funariidae</taxon>
        <taxon>Funariales</taxon>
        <taxon>Funariaceae</taxon>
        <taxon>Physcomitrium</taxon>
    </lineage>
</organism>
<evidence type="ECO:0000313" key="1">
    <source>
        <dbReference type="EnsemblPlants" id="Pp3c18_13610V3.2"/>
    </source>
</evidence>
<dbReference type="KEGG" id="ppp:112295086"/>
<protein>
    <submittedName>
        <fullName evidence="1">Uncharacterized protein</fullName>
    </submittedName>
</protein>
<dbReference type="GeneID" id="112295086"/>
<gene>
    <name evidence="1" type="primary">LOC112295086</name>
</gene>
<dbReference type="EnsemblPlants" id="Pp3c18_13610V3.2">
    <property type="protein sequence ID" value="Pp3c18_13610V3.2"/>
    <property type="gene ID" value="Pp3c18_13610"/>
</dbReference>
<dbReference type="EMBL" id="ABEU02000018">
    <property type="status" value="NOT_ANNOTATED_CDS"/>
    <property type="molecule type" value="Genomic_DNA"/>
</dbReference>
<proteinExistence type="predicted"/>
<keyword evidence="2" id="KW-1185">Reference proteome</keyword>
<reference evidence="1 2" key="1">
    <citation type="journal article" date="2008" name="Science">
        <title>The Physcomitrella genome reveals evolutionary insights into the conquest of land by plants.</title>
        <authorList>
            <person name="Rensing S."/>
            <person name="Lang D."/>
            <person name="Zimmer A."/>
            <person name="Terry A."/>
            <person name="Salamov A."/>
            <person name="Shapiro H."/>
            <person name="Nishiyama T."/>
            <person name="Perroud P.-F."/>
            <person name="Lindquist E."/>
            <person name="Kamisugi Y."/>
            <person name="Tanahashi T."/>
            <person name="Sakakibara K."/>
            <person name="Fujita T."/>
            <person name="Oishi K."/>
            <person name="Shin-I T."/>
            <person name="Kuroki Y."/>
            <person name="Toyoda A."/>
            <person name="Suzuki Y."/>
            <person name="Hashimoto A."/>
            <person name="Yamaguchi K."/>
            <person name="Sugano A."/>
            <person name="Kohara Y."/>
            <person name="Fujiyama A."/>
            <person name="Anterola A."/>
            <person name="Aoki S."/>
            <person name="Ashton N."/>
            <person name="Barbazuk W.B."/>
            <person name="Barker E."/>
            <person name="Bennetzen J."/>
            <person name="Bezanilla M."/>
            <person name="Blankenship R."/>
            <person name="Cho S.H."/>
            <person name="Dutcher S."/>
            <person name="Estelle M."/>
            <person name="Fawcett J.A."/>
            <person name="Gundlach H."/>
            <person name="Hanada K."/>
            <person name="Heyl A."/>
            <person name="Hicks K.A."/>
            <person name="Hugh J."/>
            <person name="Lohr M."/>
            <person name="Mayer K."/>
            <person name="Melkozernov A."/>
            <person name="Murata T."/>
            <person name="Nelson D."/>
            <person name="Pils B."/>
            <person name="Prigge M."/>
            <person name="Reiss B."/>
            <person name="Renner T."/>
            <person name="Rombauts S."/>
            <person name="Rushton P."/>
            <person name="Sanderfoot A."/>
            <person name="Schween G."/>
            <person name="Shiu S.-H."/>
            <person name="Stueber K."/>
            <person name="Theodoulou F.L."/>
            <person name="Tu H."/>
            <person name="Van de Peer Y."/>
            <person name="Verrier P.J."/>
            <person name="Waters E."/>
            <person name="Wood A."/>
            <person name="Yang L."/>
            <person name="Cove D."/>
            <person name="Cuming A."/>
            <person name="Hasebe M."/>
            <person name="Lucas S."/>
            <person name="Mishler D.B."/>
            <person name="Reski R."/>
            <person name="Grigoriev I."/>
            <person name="Quatrano R.S."/>
            <person name="Boore J.L."/>
        </authorList>
    </citation>
    <scope>NUCLEOTIDE SEQUENCE [LARGE SCALE GENOMIC DNA]</scope>
    <source>
        <strain evidence="1 2">cv. Gransden 2004</strain>
    </source>
</reference>
<dbReference type="Proteomes" id="UP000006727">
    <property type="component" value="Chromosome 18"/>
</dbReference>
<reference evidence="1" key="3">
    <citation type="submission" date="2020-12" db="UniProtKB">
        <authorList>
            <consortium name="EnsemblPlants"/>
        </authorList>
    </citation>
    <scope>IDENTIFICATION</scope>
</reference>
<sequence length="179" mass="20231">MCIFSSSKPETRKVRSIQQRKLAGHGRKNLPPQAQFICLGQLLCCSRLQRSLIPRLRKFLLAGQMLTACEMLNMLQSPLNSFSEFISNEIQMKWGYCPNSQVEMPSLKESSTQLQLEPRCCTLRTRTRELVGRMCSCYGGSIILPGKSSGKHCVRSIISMVLKLRKSNRRFSLAAARTS</sequence>
<name>A0A7I4BF32_PHYPA</name>
<dbReference type="InParanoid" id="A0A7I4BF32"/>
<dbReference type="Gramene" id="Pp3c18_13610V3.2">
    <property type="protein sequence ID" value="Pp3c18_13610V3.2"/>
    <property type="gene ID" value="Pp3c18_13610"/>
</dbReference>
<reference evidence="1 2" key="2">
    <citation type="journal article" date="2018" name="Plant J.">
        <title>The Physcomitrella patens chromosome-scale assembly reveals moss genome structure and evolution.</title>
        <authorList>
            <person name="Lang D."/>
            <person name="Ullrich K.K."/>
            <person name="Murat F."/>
            <person name="Fuchs J."/>
            <person name="Jenkins J."/>
            <person name="Haas F.B."/>
            <person name="Piednoel M."/>
            <person name="Gundlach H."/>
            <person name="Van Bel M."/>
            <person name="Meyberg R."/>
            <person name="Vives C."/>
            <person name="Morata J."/>
            <person name="Symeonidi A."/>
            <person name="Hiss M."/>
            <person name="Muchero W."/>
            <person name="Kamisugi Y."/>
            <person name="Saleh O."/>
            <person name="Blanc G."/>
            <person name="Decker E.L."/>
            <person name="van Gessel N."/>
            <person name="Grimwood J."/>
            <person name="Hayes R.D."/>
            <person name="Graham S.W."/>
            <person name="Gunter L.E."/>
            <person name="McDaniel S.F."/>
            <person name="Hoernstein S.N.W."/>
            <person name="Larsson A."/>
            <person name="Li F.W."/>
            <person name="Perroud P.F."/>
            <person name="Phillips J."/>
            <person name="Ranjan P."/>
            <person name="Rokshar D.S."/>
            <person name="Rothfels C.J."/>
            <person name="Schneider L."/>
            <person name="Shu S."/>
            <person name="Stevenson D.W."/>
            <person name="Thummler F."/>
            <person name="Tillich M."/>
            <person name="Villarreal Aguilar J.C."/>
            <person name="Widiez T."/>
            <person name="Wong G.K."/>
            <person name="Wymore A."/>
            <person name="Zhang Y."/>
            <person name="Zimmer A.D."/>
            <person name="Quatrano R.S."/>
            <person name="Mayer K.F.X."/>
            <person name="Goodstein D."/>
            <person name="Casacuberta J.M."/>
            <person name="Vandepoele K."/>
            <person name="Reski R."/>
            <person name="Cuming A.C."/>
            <person name="Tuskan G.A."/>
            <person name="Maumus F."/>
            <person name="Salse J."/>
            <person name="Schmutz J."/>
            <person name="Rensing S.A."/>
        </authorList>
    </citation>
    <scope>NUCLEOTIDE SEQUENCE [LARGE SCALE GENOMIC DNA]</scope>
    <source>
        <strain evidence="1 2">cv. Gransden 2004</strain>
    </source>
</reference>
<evidence type="ECO:0000313" key="2">
    <source>
        <dbReference type="Proteomes" id="UP000006727"/>
    </source>
</evidence>